<evidence type="ECO:0000259" key="5">
    <source>
        <dbReference type="PROSITE" id="PS51063"/>
    </source>
</evidence>
<dbReference type="InterPro" id="IPR050397">
    <property type="entry name" value="Env_Response_Regulators"/>
</dbReference>
<evidence type="ECO:0000256" key="2">
    <source>
        <dbReference type="ARBA" id="ARBA00023125"/>
    </source>
</evidence>
<reference evidence="6 7" key="1">
    <citation type="submission" date="2023-07" db="EMBL/GenBank/DDBJ databases">
        <authorList>
            <person name="Lian W.-H."/>
        </authorList>
    </citation>
    <scope>NUCLEOTIDE SEQUENCE [LARGE SCALE GENOMIC DNA]</scope>
    <source>
        <strain evidence="6 7">SYSU DXS3180</strain>
    </source>
</reference>
<feature type="domain" description="HTH crp-type" evidence="5">
    <location>
        <begin position="128"/>
        <end position="197"/>
    </location>
</feature>
<sequence length="197" mass="22780">MLKDFIHEAIPFKQFRKGDVIYRQNAIPRYFYEVNSGEVKIANMNNDGREFIQGLYKSGENFGTTALVCNKPYASNAVANTFCEIHLIPRIQFFQLLKTNYSFHFNITETVCKQLQYKNMMLEEFAIEEGEHRLLTLIHYLMDQKAPGNKTLDTTKQQLADMTGLRVETVIRILKNIEDSGKIVTSRGKIVCLSNRQ</sequence>
<dbReference type="CDD" id="cd00038">
    <property type="entry name" value="CAP_ED"/>
    <property type="match status" value="1"/>
</dbReference>
<evidence type="ECO:0000313" key="6">
    <source>
        <dbReference type="EMBL" id="MEX6689874.1"/>
    </source>
</evidence>
<dbReference type="InterPro" id="IPR036388">
    <property type="entry name" value="WH-like_DNA-bd_sf"/>
</dbReference>
<dbReference type="SMART" id="SM00419">
    <property type="entry name" value="HTH_CRP"/>
    <property type="match status" value="1"/>
</dbReference>
<keyword evidence="3" id="KW-0804">Transcription</keyword>
<keyword evidence="2" id="KW-0238">DNA-binding</keyword>
<dbReference type="InterPro" id="IPR012318">
    <property type="entry name" value="HTH_CRP"/>
</dbReference>
<dbReference type="EMBL" id="JAULBC010000007">
    <property type="protein sequence ID" value="MEX6689874.1"/>
    <property type="molecule type" value="Genomic_DNA"/>
</dbReference>
<feature type="domain" description="Cyclic nucleotide-binding" evidence="4">
    <location>
        <begin position="6"/>
        <end position="97"/>
    </location>
</feature>
<keyword evidence="7" id="KW-1185">Reference proteome</keyword>
<dbReference type="InterPro" id="IPR000595">
    <property type="entry name" value="cNMP-bd_dom"/>
</dbReference>
<dbReference type="PRINTS" id="PR00034">
    <property type="entry name" value="HTHCRP"/>
</dbReference>
<dbReference type="InterPro" id="IPR014710">
    <property type="entry name" value="RmlC-like_jellyroll"/>
</dbReference>
<dbReference type="PANTHER" id="PTHR24567">
    <property type="entry name" value="CRP FAMILY TRANSCRIPTIONAL REGULATORY PROTEIN"/>
    <property type="match status" value="1"/>
</dbReference>
<dbReference type="PANTHER" id="PTHR24567:SF28">
    <property type="entry name" value="LISTERIOLYSIN REGULATORY PROTEIN"/>
    <property type="match status" value="1"/>
</dbReference>
<dbReference type="PROSITE" id="PS50042">
    <property type="entry name" value="CNMP_BINDING_3"/>
    <property type="match status" value="1"/>
</dbReference>
<dbReference type="Pfam" id="PF00027">
    <property type="entry name" value="cNMP_binding"/>
    <property type="match status" value="1"/>
</dbReference>
<dbReference type="InterPro" id="IPR036390">
    <property type="entry name" value="WH_DNA-bd_sf"/>
</dbReference>
<proteinExistence type="predicted"/>
<comment type="caution">
    <text evidence="6">The sequence shown here is derived from an EMBL/GenBank/DDBJ whole genome shotgun (WGS) entry which is preliminary data.</text>
</comment>
<evidence type="ECO:0000256" key="1">
    <source>
        <dbReference type="ARBA" id="ARBA00023015"/>
    </source>
</evidence>
<keyword evidence="1" id="KW-0805">Transcription regulation</keyword>
<dbReference type="InterPro" id="IPR018490">
    <property type="entry name" value="cNMP-bd_dom_sf"/>
</dbReference>
<organism evidence="6 7">
    <name type="scientific">Danxiaibacter flavus</name>
    <dbReference type="NCBI Taxonomy" id="3049108"/>
    <lineage>
        <taxon>Bacteria</taxon>
        <taxon>Pseudomonadati</taxon>
        <taxon>Bacteroidota</taxon>
        <taxon>Chitinophagia</taxon>
        <taxon>Chitinophagales</taxon>
        <taxon>Chitinophagaceae</taxon>
        <taxon>Danxiaibacter</taxon>
    </lineage>
</organism>
<name>A0ABV3ZJ15_9BACT</name>
<dbReference type="SUPFAM" id="SSF46785">
    <property type="entry name" value="Winged helix' DNA-binding domain"/>
    <property type="match status" value="1"/>
</dbReference>
<accession>A0ABV3ZJ15</accession>
<evidence type="ECO:0000256" key="3">
    <source>
        <dbReference type="ARBA" id="ARBA00023163"/>
    </source>
</evidence>
<dbReference type="Pfam" id="PF13545">
    <property type="entry name" value="HTH_Crp_2"/>
    <property type="match status" value="1"/>
</dbReference>
<gene>
    <name evidence="6" type="ORF">QTN47_20370</name>
</gene>
<dbReference type="SMART" id="SM00100">
    <property type="entry name" value="cNMP"/>
    <property type="match status" value="1"/>
</dbReference>
<dbReference type="Gene3D" id="2.60.120.10">
    <property type="entry name" value="Jelly Rolls"/>
    <property type="match status" value="1"/>
</dbReference>
<evidence type="ECO:0000259" key="4">
    <source>
        <dbReference type="PROSITE" id="PS50042"/>
    </source>
</evidence>
<dbReference type="RefSeq" id="WP_369331281.1">
    <property type="nucleotide sequence ID" value="NZ_JAULBC010000007.1"/>
</dbReference>
<dbReference type="Proteomes" id="UP001560573">
    <property type="component" value="Unassembled WGS sequence"/>
</dbReference>
<protein>
    <submittedName>
        <fullName evidence="6">Crp/Fnr family transcriptional regulator</fullName>
    </submittedName>
</protein>
<dbReference type="SUPFAM" id="SSF51206">
    <property type="entry name" value="cAMP-binding domain-like"/>
    <property type="match status" value="1"/>
</dbReference>
<dbReference type="PROSITE" id="PS51063">
    <property type="entry name" value="HTH_CRP_2"/>
    <property type="match status" value="1"/>
</dbReference>
<dbReference type="Gene3D" id="1.10.10.10">
    <property type="entry name" value="Winged helix-like DNA-binding domain superfamily/Winged helix DNA-binding domain"/>
    <property type="match status" value="1"/>
</dbReference>
<evidence type="ECO:0000313" key="7">
    <source>
        <dbReference type="Proteomes" id="UP001560573"/>
    </source>
</evidence>